<dbReference type="STRING" id="765440.A0A0C3B8Z8"/>
<dbReference type="PROSITE" id="PS50011">
    <property type="entry name" value="PROTEIN_KINASE_DOM"/>
    <property type="match status" value="1"/>
</dbReference>
<dbReference type="OrthoDB" id="193860at2759"/>
<keyword evidence="1" id="KW-0067">ATP-binding</keyword>
<dbReference type="PROSITE" id="PS00107">
    <property type="entry name" value="PROTEIN_KINASE_ATP"/>
    <property type="match status" value="1"/>
</dbReference>
<accession>A0A0C3B8Z8</accession>
<dbReference type="InterPro" id="IPR050167">
    <property type="entry name" value="Ser_Thr_protein_kinase"/>
</dbReference>
<dbReference type="PANTHER" id="PTHR23257">
    <property type="entry name" value="SERINE-THREONINE PROTEIN KINASE"/>
    <property type="match status" value="1"/>
</dbReference>
<feature type="domain" description="Protein kinase" evidence="3">
    <location>
        <begin position="95"/>
        <end position="371"/>
    </location>
</feature>
<dbReference type="Proteomes" id="UP000054166">
    <property type="component" value="Unassembled WGS sequence"/>
</dbReference>
<organism evidence="4 5">
    <name type="scientific">Piloderma croceum (strain F 1598)</name>
    <dbReference type="NCBI Taxonomy" id="765440"/>
    <lineage>
        <taxon>Eukaryota</taxon>
        <taxon>Fungi</taxon>
        <taxon>Dikarya</taxon>
        <taxon>Basidiomycota</taxon>
        <taxon>Agaricomycotina</taxon>
        <taxon>Agaricomycetes</taxon>
        <taxon>Agaricomycetidae</taxon>
        <taxon>Atheliales</taxon>
        <taxon>Atheliaceae</taxon>
        <taxon>Piloderma</taxon>
    </lineage>
</organism>
<sequence>MSSNGYPPYSRAGSSRQGQSHNPQRYGTQSQPNNNHRSLHDAAVGGYHGQSHDTQLLPHQIVASQSQPSPPQEGQQRPCGANLTGQVRILDEPGQNYRMSIGDGGFSDVYKGEYFSAVDAGPITTFVAVKLFRISRNGGHGELWPERVTKRITRESDIWFSLNHSNIQPYFGYCEGLGPSVALISPYCGNRTIMTFITNNPQINKSPLIKDIAKGLSYLHSKNVIHCDLNCNNVLVDAAGRAILTDFGRAKIIGDVFYSTPLMAGTAQYMAPELLHPTEEVDINELFSKQSDVYAFGILSYEIFTGEEPFACHNVRFDWQVVPLVQKGNRPLCTTHVQRCISQATWAMMEACWAAAPEDRPSADQIVQGLH</sequence>
<dbReference type="GO" id="GO:0005524">
    <property type="term" value="F:ATP binding"/>
    <property type="evidence" value="ECO:0007669"/>
    <property type="project" value="UniProtKB-UniRule"/>
</dbReference>
<dbReference type="InterPro" id="IPR000719">
    <property type="entry name" value="Prot_kinase_dom"/>
</dbReference>
<protein>
    <recommendedName>
        <fullName evidence="3">Protein kinase domain-containing protein</fullName>
    </recommendedName>
</protein>
<dbReference type="Pfam" id="PF07714">
    <property type="entry name" value="PK_Tyr_Ser-Thr"/>
    <property type="match status" value="1"/>
</dbReference>
<evidence type="ECO:0000256" key="1">
    <source>
        <dbReference type="PROSITE-ProRule" id="PRU10141"/>
    </source>
</evidence>
<evidence type="ECO:0000259" key="3">
    <source>
        <dbReference type="PROSITE" id="PS50011"/>
    </source>
</evidence>
<dbReference type="EMBL" id="KN833073">
    <property type="protein sequence ID" value="KIM73797.1"/>
    <property type="molecule type" value="Genomic_DNA"/>
</dbReference>
<gene>
    <name evidence="4" type="ORF">PILCRDRAFT_14936</name>
</gene>
<reference evidence="5" key="2">
    <citation type="submission" date="2015-01" db="EMBL/GenBank/DDBJ databases">
        <title>Evolutionary Origins and Diversification of the Mycorrhizal Mutualists.</title>
        <authorList>
            <consortium name="DOE Joint Genome Institute"/>
            <consortium name="Mycorrhizal Genomics Consortium"/>
            <person name="Kohler A."/>
            <person name="Kuo A."/>
            <person name="Nagy L.G."/>
            <person name="Floudas D."/>
            <person name="Copeland A."/>
            <person name="Barry K.W."/>
            <person name="Cichocki N."/>
            <person name="Veneault-Fourrey C."/>
            <person name="LaButti K."/>
            <person name="Lindquist E.A."/>
            <person name="Lipzen A."/>
            <person name="Lundell T."/>
            <person name="Morin E."/>
            <person name="Murat C."/>
            <person name="Riley R."/>
            <person name="Ohm R."/>
            <person name="Sun H."/>
            <person name="Tunlid A."/>
            <person name="Henrissat B."/>
            <person name="Grigoriev I.V."/>
            <person name="Hibbett D.S."/>
            <person name="Martin F."/>
        </authorList>
    </citation>
    <scope>NUCLEOTIDE SEQUENCE [LARGE SCALE GENOMIC DNA]</scope>
    <source>
        <strain evidence="5">F 1598</strain>
    </source>
</reference>
<evidence type="ECO:0000313" key="4">
    <source>
        <dbReference type="EMBL" id="KIM73797.1"/>
    </source>
</evidence>
<feature type="binding site" evidence="1">
    <location>
        <position position="130"/>
    </location>
    <ligand>
        <name>ATP</name>
        <dbReference type="ChEBI" id="CHEBI:30616"/>
    </ligand>
</feature>
<feature type="compositionally biased region" description="Polar residues" evidence="2">
    <location>
        <begin position="12"/>
        <end position="36"/>
    </location>
</feature>
<keyword evidence="1" id="KW-0547">Nucleotide-binding</keyword>
<evidence type="ECO:0000256" key="2">
    <source>
        <dbReference type="SAM" id="MobiDB-lite"/>
    </source>
</evidence>
<dbReference type="InterPro" id="IPR001245">
    <property type="entry name" value="Ser-Thr/Tyr_kinase_cat_dom"/>
</dbReference>
<dbReference type="Gene3D" id="1.10.510.10">
    <property type="entry name" value="Transferase(Phosphotransferase) domain 1"/>
    <property type="match status" value="1"/>
</dbReference>
<feature type="region of interest" description="Disordered" evidence="2">
    <location>
        <begin position="1"/>
        <end position="52"/>
    </location>
</feature>
<dbReference type="InterPro" id="IPR017441">
    <property type="entry name" value="Protein_kinase_ATP_BS"/>
</dbReference>
<dbReference type="InParanoid" id="A0A0C3B8Z8"/>
<name>A0A0C3B8Z8_PILCF</name>
<evidence type="ECO:0000313" key="5">
    <source>
        <dbReference type="Proteomes" id="UP000054166"/>
    </source>
</evidence>
<proteinExistence type="predicted"/>
<reference evidence="4 5" key="1">
    <citation type="submission" date="2014-04" db="EMBL/GenBank/DDBJ databases">
        <authorList>
            <consortium name="DOE Joint Genome Institute"/>
            <person name="Kuo A."/>
            <person name="Tarkka M."/>
            <person name="Buscot F."/>
            <person name="Kohler A."/>
            <person name="Nagy L.G."/>
            <person name="Floudas D."/>
            <person name="Copeland A."/>
            <person name="Barry K.W."/>
            <person name="Cichocki N."/>
            <person name="Veneault-Fourrey C."/>
            <person name="LaButti K."/>
            <person name="Lindquist E.A."/>
            <person name="Lipzen A."/>
            <person name="Lundell T."/>
            <person name="Morin E."/>
            <person name="Murat C."/>
            <person name="Sun H."/>
            <person name="Tunlid A."/>
            <person name="Henrissat B."/>
            <person name="Grigoriev I.V."/>
            <person name="Hibbett D.S."/>
            <person name="Martin F."/>
            <person name="Nordberg H.P."/>
            <person name="Cantor M.N."/>
            <person name="Hua S.X."/>
        </authorList>
    </citation>
    <scope>NUCLEOTIDE SEQUENCE [LARGE SCALE GENOMIC DNA]</scope>
    <source>
        <strain evidence="4 5">F 1598</strain>
    </source>
</reference>
<dbReference type="SUPFAM" id="SSF56112">
    <property type="entry name" value="Protein kinase-like (PK-like)"/>
    <property type="match status" value="1"/>
</dbReference>
<dbReference type="AlphaFoldDB" id="A0A0C3B8Z8"/>
<dbReference type="GO" id="GO:0004672">
    <property type="term" value="F:protein kinase activity"/>
    <property type="evidence" value="ECO:0007669"/>
    <property type="project" value="InterPro"/>
</dbReference>
<keyword evidence="5" id="KW-1185">Reference proteome</keyword>
<dbReference type="HOGENOM" id="CLU_000288_7_18_1"/>
<dbReference type="InterPro" id="IPR011009">
    <property type="entry name" value="Kinase-like_dom_sf"/>
</dbReference>